<feature type="domain" description="Kazal-like" evidence="2">
    <location>
        <begin position="175"/>
        <end position="196"/>
    </location>
</feature>
<dbReference type="SUPFAM" id="SSF100895">
    <property type="entry name" value="Kazal-type serine protease inhibitors"/>
    <property type="match status" value="1"/>
</dbReference>
<organism evidence="3 4">
    <name type="scientific">Mya arenaria</name>
    <name type="common">Soft-shell clam</name>
    <dbReference type="NCBI Taxonomy" id="6604"/>
    <lineage>
        <taxon>Eukaryota</taxon>
        <taxon>Metazoa</taxon>
        <taxon>Spiralia</taxon>
        <taxon>Lophotrochozoa</taxon>
        <taxon>Mollusca</taxon>
        <taxon>Bivalvia</taxon>
        <taxon>Autobranchia</taxon>
        <taxon>Heteroconchia</taxon>
        <taxon>Euheterodonta</taxon>
        <taxon>Imparidentia</taxon>
        <taxon>Neoheterodontei</taxon>
        <taxon>Myida</taxon>
        <taxon>Myoidea</taxon>
        <taxon>Myidae</taxon>
        <taxon>Mya</taxon>
    </lineage>
</organism>
<keyword evidence="4" id="KW-1185">Reference proteome</keyword>
<feature type="signal peptide" evidence="1">
    <location>
        <begin position="1"/>
        <end position="31"/>
    </location>
</feature>
<feature type="chain" id="PRO_5046408221" description="Kazal-like domain-containing protein" evidence="1">
    <location>
        <begin position="32"/>
        <end position="209"/>
    </location>
</feature>
<evidence type="ECO:0000259" key="2">
    <source>
        <dbReference type="Pfam" id="PF07648"/>
    </source>
</evidence>
<keyword evidence="1" id="KW-0732">Signal</keyword>
<dbReference type="EMBL" id="CP111015">
    <property type="protein sequence ID" value="WAR02584.1"/>
    <property type="molecule type" value="Genomic_DNA"/>
</dbReference>
<evidence type="ECO:0000313" key="4">
    <source>
        <dbReference type="Proteomes" id="UP001164746"/>
    </source>
</evidence>
<dbReference type="InterPro" id="IPR002350">
    <property type="entry name" value="Kazal_dom"/>
</dbReference>
<accession>A0ABY7E2C6</accession>
<evidence type="ECO:0000313" key="3">
    <source>
        <dbReference type="EMBL" id="WAR02584.1"/>
    </source>
</evidence>
<sequence>MYLDKHLHTVNTRMRLVKLVLFSVVIGLTTAGKEEEVNAALDHVNGTYQHHLCDEIKKLHCDHLDHHIEVHVDGAVCEFAKSRCYYILNHNNYYAHSHIQIVSLNVHNLGPCPARTTAPPTPTIVAASTQAASMVGQNLSSSPPTTTVSATALMMAVFCLNKATIPCNSGHIQLTCGSDGRLYPNPCELLKEQCNTPNLATSPLSVCGA</sequence>
<gene>
    <name evidence="3" type="ORF">MAR_009142</name>
</gene>
<proteinExistence type="predicted"/>
<evidence type="ECO:0000256" key="1">
    <source>
        <dbReference type="SAM" id="SignalP"/>
    </source>
</evidence>
<name>A0ABY7E2C6_MYAAR</name>
<dbReference type="Proteomes" id="UP001164746">
    <property type="component" value="Chromosome 4"/>
</dbReference>
<dbReference type="CDD" id="cd00104">
    <property type="entry name" value="KAZAL_FS"/>
    <property type="match status" value="1"/>
</dbReference>
<reference evidence="3" key="1">
    <citation type="submission" date="2022-11" db="EMBL/GenBank/DDBJ databases">
        <title>Centuries of genome instability and evolution in soft-shell clam transmissible cancer (bioRxiv).</title>
        <authorList>
            <person name="Hart S.F.M."/>
            <person name="Yonemitsu M.A."/>
            <person name="Giersch R.M."/>
            <person name="Beal B.F."/>
            <person name="Arriagada G."/>
            <person name="Davis B.W."/>
            <person name="Ostrander E.A."/>
            <person name="Goff S.P."/>
            <person name="Metzger M.J."/>
        </authorList>
    </citation>
    <scope>NUCLEOTIDE SEQUENCE</scope>
    <source>
        <strain evidence="3">MELC-2E11</strain>
        <tissue evidence="3">Siphon/mantle</tissue>
    </source>
</reference>
<dbReference type="Pfam" id="PF07648">
    <property type="entry name" value="Kazal_2"/>
    <property type="match status" value="1"/>
</dbReference>
<protein>
    <recommendedName>
        <fullName evidence="2">Kazal-like domain-containing protein</fullName>
    </recommendedName>
</protein>
<dbReference type="InterPro" id="IPR036058">
    <property type="entry name" value="Kazal_dom_sf"/>
</dbReference>
<dbReference type="Gene3D" id="3.30.60.30">
    <property type="match status" value="1"/>
</dbReference>